<evidence type="ECO:0000256" key="1">
    <source>
        <dbReference type="SAM" id="MobiDB-lite"/>
    </source>
</evidence>
<dbReference type="RefSeq" id="XP_020052984.1">
    <property type="nucleotide sequence ID" value="XM_020200049.1"/>
</dbReference>
<dbReference type="STRING" id="690307.A0A1L9WKF2"/>
<dbReference type="OMA" id="CEHVVNP"/>
<feature type="region of interest" description="Disordered" evidence="1">
    <location>
        <begin position="63"/>
        <end position="95"/>
    </location>
</feature>
<dbReference type="Gene3D" id="3.40.50.150">
    <property type="entry name" value="Vaccinia Virus protein VP39"/>
    <property type="match status" value="1"/>
</dbReference>
<dbReference type="CDD" id="cd02440">
    <property type="entry name" value="AdoMet_MTases"/>
    <property type="match status" value="1"/>
</dbReference>
<dbReference type="Pfam" id="PF13489">
    <property type="entry name" value="Methyltransf_23"/>
    <property type="match status" value="1"/>
</dbReference>
<evidence type="ECO:0000313" key="2">
    <source>
        <dbReference type="EMBL" id="OJJ96644.1"/>
    </source>
</evidence>
<evidence type="ECO:0000313" key="3">
    <source>
        <dbReference type="Proteomes" id="UP000184546"/>
    </source>
</evidence>
<keyword evidence="3" id="KW-1185">Reference proteome</keyword>
<protein>
    <recommendedName>
        <fullName evidence="4">Methyltransferase type 11 domain-containing protein</fullName>
    </recommendedName>
</protein>
<organism evidence="2 3">
    <name type="scientific">Aspergillus aculeatus (strain ATCC 16872 / CBS 172.66 / WB 5094)</name>
    <dbReference type="NCBI Taxonomy" id="690307"/>
    <lineage>
        <taxon>Eukaryota</taxon>
        <taxon>Fungi</taxon>
        <taxon>Dikarya</taxon>
        <taxon>Ascomycota</taxon>
        <taxon>Pezizomycotina</taxon>
        <taxon>Eurotiomycetes</taxon>
        <taxon>Eurotiomycetidae</taxon>
        <taxon>Eurotiales</taxon>
        <taxon>Aspergillaceae</taxon>
        <taxon>Aspergillus</taxon>
        <taxon>Aspergillus subgen. Circumdati</taxon>
    </lineage>
</organism>
<reference evidence="3" key="1">
    <citation type="journal article" date="2017" name="Genome Biol.">
        <title>Comparative genomics reveals high biological diversity and specific adaptations in the industrially and medically important fungal genus Aspergillus.</title>
        <authorList>
            <person name="de Vries R.P."/>
            <person name="Riley R."/>
            <person name="Wiebenga A."/>
            <person name="Aguilar-Osorio G."/>
            <person name="Amillis S."/>
            <person name="Uchima C.A."/>
            <person name="Anderluh G."/>
            <person name="Asadollahi M."/>
            <person name="Askin M."/>
            <person name="Barry K."/>
            <person name="Battaglia E."/>
            <person name="Bayram O."/>
            <person name="Benocci T."/>
            <person name="Braus-Stromeyer S.A."/>
            <person name="Caldana C."/>
            <person name="Canovas D."/>
            <person name="Cerqueira G.C."/>
            <person name="Chen F."/>
            <person name="Chen W."/>
            <person name="Choi C."/>
            <person name="Clum A."/>
            <person name="Dos Santos R.A."/>
            <person name="Damasio A.R."/>
            <person name="Diallinas G."/>
            <person name="Emri T."/>
            <person name="Fekete E."/>
            <person name="Flipphi M."/>
            <person name="Freyberg S."/>
            <person name="Gallo A."/>
            <person name="Gournas C."/>
            <person name="Habgood R."/>
            <person name="Hainaut M."/>
            <person name="Harispe M.L."/>
            <person name="Henrissat B."/>
            <person name="Hilden K.S."/>
            <person name="Hope R."/>
            <person name="Hossain A."/>
            <person name="Karabika E."/>
            <person name="Karaffa L."/>
            <person name="Karanyi Z."/>
            <person name="Krasevec N."/>
            <person name="Kuo A."/>
            <person name="Kusch H."/>
            <person name="LaButti K."/>
            <person name="Lagendijk E.L."/>
            <person name="Lapidus A."/>
            <person name="Levasseur A."/>
            <person name="Lindquist E."/>
            <person name="Lipzen A."/>
            <person name="Logrieco A.F."/>
            <person name="MacCabe A."/>
            <person name="Maekelae M.R."/>
            <person name="Malavazi I."/>
            <person name="Melin P."/>
            <person name="Meyer V."/>
            <person name="Mielnichuk N."/>
            <person name="Miskei M."/>
            <person name="Molnar A.P."/>
            <person name="Mule G."/>
            <person name="Ngan C.Y."/>
            <person name="Orejas M."/>
            <person name="Orosz E."/>
            <person name="Ouedraogo J.P."/>
            <person name="Overkamp K.M."/>
            <person name="Park H.-S."/>
            <person name="Perrone G."/>
            <person name="Piumi F."/>
            <person name="Punt P.J."/>
            <person name="Ram A.F."/>
            <person name="Ramon A."/>
            <person name="Rauscher S."/>
            <person name="Record E."/>
            <person name="Riano-Pachon D.M."/>
            <person name="Robert V."/>
            <person name="Roehrig J."/>
            <person name="Ruller R."/>
            <person name="Salamov A."/>
            <person name="Salih N.S."/>
            <person name="Samson R.A."/>
            <person name="Sandor E."/>
            <person name="Sanguinetti M."/>
            <person name="Schuetze T."/>
            <person name="Sepcic K."/>
            <person name="Shelest E."/>
            <person name="Sherlock G."/>
            <person name="Sophianopoulou V."/>
            <person name="Squina F.M."/>
            <person name="Sun H."/>
            <person name="Susca A."/>
            <person name="Todd R.B."/>
            <person name="Tsang A."/>
            <person name="Unkles S.E."/>
            <person name="van de Wiele N."/>
            <person name="van Rossen-Uffink D."/>
            <person name="Oliveira J.V."/>
            <person name="Vesth T.C."/>
            <person name="Visser J."/>
            <person name="Yu J.-H."/>
            <person name="Zhou M."/>
            <person name="Andersen M.R."/>
            <person name="Archer D.B."/>
            <person name="Baker S.E."/>
            <person name="Benoit I."/>
            <person name="Brakhage A.A."/>
            <person name="Braus G.H."/>
            <person name="Fischer R."/>
            <person name="Frisvad J.C."/>
            <person name="Goldman G.H."/>
            <person name="Houbraken J."/>
            <person name="Oakley B."/>
            <person name="Pocsi I."/>
            <person name="Scazzocchio C."/>
            <person name="Seiboth B."/>
            <person name="vanKuyk P.A."/>
            <person name="Wortman J."/>
            <person name="Dyer P.S."/>
            <person name="Grigoriev I.V."/>
        </authorList>
    </citation>
    <scope>NUCLEOTIDE SEQUENCE [LARGE SCALE GENOMIC DNA]</scope>
    <source>
        <strain evidence="3">ATCC 16872 / CBS 172.66 / WB 5094</strain>
    </source>
</reference>
<dbReference type="EMBL" id="KV878985">
    <property type="protein sequence ID" value="OJJ96644.1"/>
    <property type="molecule type" value="Genomic_DNA"/>
</dbReference>
<dbReference type="InterPro" id="IPR052356">
    <property type="entry name" value="Thiol_S-MT"/>
</dbReference>
<evidence type="ECO:0008006" key="4">
    <source>
        <dbReference type="Google" id="ProtNLM"/>
    </source>
</evidence>
<dbReference type="OrthoDB" id="540004at2759"/>
<dbReference type="Proteomes" id="UP000184546">
    <property type="component" value="Unassembled WGS sequence"/>
</dbReference>
<dbReference type="GeneID" id="30973863"/>
<accession>A0A1L9WKF2</accession>
<feature type="compositionally biased region" description="Low complexity" evidence="1">
    <location>
        <begin position="70"/>
        <end position="85"/>
    </location>
</feature>
<dbReference type="VEuPathDB" id="FungiDB:ASPACDRAFT_34539"/>
<dbReference type="InterPro" id="IPR029063">
    <property type="entry name" value="SAM-dependent_MTases_sf"/>
</dbReference>
<dbReference type="SUPFAM" id="SSF53335">
    <property type="entry name" value="S-adenosyl-L-methionine-dependent methyltransferases"/>
    <property type="match status" value="1"/>
</dbReference>
<sequence length="326" mass="35171">MTPPTTRQWLASLLEPGQILSMAMKSYLIVCLEAILEGHILAPLLETQRLRDEAFGRFWVAFSAPPQPTQPTTKPEPTQQQQSQQSNQEHHEDTPAEIQGSADLIPPLLATARGITLDLGPGTGTQMPHLRSPAITALFGVEPCHHLHATLRARAEAEGVGEKYTILGCSAAPEQLVPVLRERGLVDGSGAGGVDTILCVRVLCSVPDLEGTVRGLYSLLKPGGRVIVVEHVVNSGFGGTGSVVARFVQGVYELLGWRWFVGDCCLTRDTEGALRRAAAEDGGWGRVELRRYFGEGVMPYVAGVLVKKGGGLGENERTVDEGLRRR</sequence>
<gene>
    <name evidence="2" type="ORF">ASPACDRAFT_34539</name>
</gene>
<dbReference type="PANTHER" id="PTHR45036:SF1">
    <property type="entry name" value="METHYLTRANSFERASE LIKE 7A"/>
    <property type="match status" value="1"/>
</dbReference>
<proteinExistence type="predicted"/>
<dbReference type="AlphaFoldDB" id="A0A1L9WKF2"/>
<dbReference type="PANTHER" id="PTHR45036">
    <property type="entry name" value="METHYLTRANSFERASE LIKE 7B"/>
    <property type="match status" value="1"/>
</dbReference>
<name>A0A1L9WKF2_ASPA1</name>